<keyword evidence="3" id="KW-1185">Reference proteome</keyword>
<comment type="caution">
    <text evidence="2">The sequence shown here is derived from an EMBL/GenBank/DDBJ whole genome shotgun (WGS) entry which is preliminary data.</text>
</comment>
<dbReference type="Proteomes" id="UP001597108">
    <property type="component" value="Unassembled WGS sequence"/>
</dbReference>
<name>A0ABW3ISP5_9RHOB</name>
<dbReference type="RefSeq" id="WP_386075804.1">
    <property type="nucleotide sequence ID" value="NZ_JBHTJT010000032.1"/>
</dbReference>
<keyword evidence="1" id="KW-0472">Membrane</keyword>
<dbReference type="NCBIfam" id="TIGR03370">
    <property type="entry name" value="VPLPA-CTERM"/>
    <property type="match status" value="1"/>
</dbReference>
<keyword evidence="1" id="KW-1133">Transmembrane helix</keyword>
<proteinExistence type="predicted"/>
<gene>
    <name evidence="2" type="ORF">ACFQ2S_15500</name>
</gene>
<evidence type="ECO:0000313" key="3">
    <source>
        <dbReference type="Proteomes" id="UP001597108"/>
    </source>
</evidence>
<organism evidence="2 3">
    <name type="scientific">Tropicimonas aquimaris</name>
    <dbReference type="NCBI Taxonomy" id="914152"/>
    <lineage>
        <taxon>Bacteria</taxon>
        <taxon>Pseudomonadati</taxon>
        <taxon>Pseudomonadota</taxon>
        <taxon>Alphaproteobacteria</taxon>
        <taxon>Rhodobacterales</taxon>
        <taxon>Roseobacteraceae</taxon>
        <taxon>Tropicimonas</taxon>
    </lineage>
</organism>
<protein>
    <submittedName>
        <fullName evidence="2">VPLPA-CTERM sorting domain-containing protein</fullName>
    </submittedName>
</protein>
<evidence type="ECO:0000313" key="2">
    <source>
        <dbReference type="EMBL" id="MFD0981049.1"/>
    </source>
</evidence>
<evidence type="ECO:0000256" key="1">
    <source>
        <dbReference type="SAM" id="Phobius"/>
    </source>
</evidence>
<dbReference type="EMBL" id="JBHTJT010000032">
    <property type="protein sequence ID" value="MFD0981049.1"/>
    <property type="molecule type" value="Genomic_DNA"/>
</dbReference>
<keyword evidence="1" id="KW-0812">Transmembrane</keyword>
<dbReference type="InterPro" id="IPR022472">
    <property type="entry name" value="VPLPA-CTERM"/>
</dbReference>
<reference evidence="3" key="1">
    <citation type="journal article" date="2019" name="Int. J. Syst. Evol. Microbiol.">
        <title>The Global Catalogue of Microorganisms (GCM) 10K type strain sequencing project: providing services to taxonomists for standard genome sequencing and annotation.</title>
        <authorList>
            <consortium name="The Broad Institute Genomics Platform"/>
            <consortium name="The Broad Institute Genome Sequencing Center for Infectious Disease"/>
            <person name="Wu L."/>
            <person name="Ma J."/>
        </authorList>
    </citation>
    <scope>NUCLEOTIDE SEQUENCE [LARGE SCALE GENOMIC DNA]</scope>
    <source>
        <strain evidence="3">CCUG 60524</strain>
    </source>
</reference>
<sequence length="235" mass="25198">MSWTPGPLGYPGDYKWDTFKTRSNLSGGQATAGAFELTATLPDTSSFDFTAFSLDLERPLIQNQQYTVTNWPFSNGGVDLTDQQETAIQALFDIADPMSLDFTTNEIYSSGFQLALYEVVYETSGNPYTLAFESSATKTFYAEPTDYADTGEVGAVAFANSILSTLNSGTGWVSGAYELFWLQNTNNVGENLVSGYTVGSNPGFPAAPIPLPASGLLLIGGLGALAVARRRRKVA</sequence>
<accession>A0ABW3ISP5</accession>
<feature type="transmembrane region" description="Helical" evidence="1">
    <location>
        <begin position="209"/>
        <end position="228"/>
    </location>
</feature>